<dbReference type="OrthoDB" id="10039976at2759"/>
<dbReference type="InterPro" id="IPR000182">
    <property type="entry name" value="GNAT_dom"/>
</dbReference>
<gene>
    <name evidence="2" type="ORF">BGW38_009515</name>
</gene>
<dbReference type="AlphaFoldDB" id="A0A9P6KF99"/>
<reference evidence="2" key="1">
    <citation type="journal article" date="2020" name="Fungal Divers.">
        <title>Resolving the Mortierellaceae phylogeny through synthesis of multi-gene phylogenetics and phylogenomics.</title>
        <authorList>
            <person name="Vandepol N."/>
            <person name="Liber J."/>
            <person name="Desiro A."/>
            <person name="Na H."/>
            <person name="Kennedy M."/>
            <person name="Barry K."/>
            <person name="Grigoriev I.V."/>
            <person name="Miller A.N."/>
            <person name="O'Donnell K."/>
            <person name="Stajich J.E."/>
            <person name="Bonito G."/>
        </authorList>
    </citation>
    <scope>NUCLEOTIDE SEQUENCE</scope>
    <source>
        <strain evidence="2">KOD1015</strain>
    </source>
</reference>
<proteinExistence type="predicted"/>
<dbReference type="InterPro" id="IPR016181">
    <property type="entry name" value="Acyl_CoA_acyltransferase"/>
</dbReference>
<evidence type="ECO:0000313" key="3">
    <source>
        <dbReference type="Proteomes" id="UP000780801"/>
    </source>
</evidence>
<protein>
    <recommendedName>
        <fullName evidence="1">N-acetyltransferase domain-containing protein</fullName>
    </recommendedName>
</protein>
<dbReference type="PROSITE" id="PS51186">
    <property type="entry name" value="GNAT"/>
    <property type="match status" value="1"/>
</dbReference>
<dbReference type="CDD" id="cd04301">
    <property type="entry name" value="NAT_SF"/>
    <property type="match status" value="1"/>
</dbReference>
<dbReference type="EMBL" id="JAABOA010000704">
    <property type="protein sequence ID" value="KAF9583419.1"/>
    <property type="molecule type" value="Genomic_DNA"/>
</dbReference>
<evidence type="ECO:0000313" key="2">
    <source>
        <dbReference type="EMBL" id="KAF9583419.1"/>
    </source>
</evidence>
<comment type="caution">
    <text evidence="2">The sequence shown here is derived from an EMBL/GenBank/DDBJ whole genome shotgun (WGS) entry which is preliminary data.</text>
</comment>
<organism evidence="2 3">
    <name type="scientific">Lunasporangiospora selenospora</name>
    <dbReference type="NCBI Taxonomy" id="979761"/>
    <lineage>
        <taxon>Eukaryota</taxon>
        <taxon>Fungi</taxon>
        <taxon>Fungi incertae sedis</taxon>
        <taxon>Mucoromycota</taxon>
        <taxon>Mortierellomycotina</taxon>
        <taxon>Mortierellomycetes</taxon>
        <taxon>Mortierellales</taxon>
        <taxon>Mortierellaceae</taxon>
        <taxon>Lunasporangiospora</taxon>
    </lineage>
</organism>
<dbReference type="Proteomes" id="UP000780801">
    <property type="component" value="Unassembled WGS sequence"/>
</dbReference>
<dbReference type="SUPFAM" id="SSF55729">
    <property type="entry name" value="Acyl-CoA N-acyltransferases (Nat)"/>
    <property type="match status" value="1"/>
</dbReference>
<dbReference type="Gene3D" id="3.40.630.30">
    <property type="match status" value="1"/>
</dbReference>
<name>A0A9P6KF99_9FUNG</name>
<dbReference type="Pfam" id="PF00583">
    <property type="entry name" value="Acetyltransf_1"/>
    <property type="match status" value="1"/>
</dbReference>
<evidence type="ECO:0000259" key="1">
    <source>
        <dbReference type="PROSITE" id="PS51186"/>
    </source>
</evidence>
<keyword evidence="3" id="KW-1185">Reference proteome</keyword>
<sequence>MATQFHLVEPKHIDGSSFSNSHASTSPSAAILIWRVALFKDQPSTTSIHLPEDILVKALDTLFPQLSTSYPTGPTSEQIRRCVSSPSTYTLFLAIGSKNPFTSTTSVIPPPPEAILGALTLVTLSLLKTSRAHIEDLIVSPDARGMGLGRALMVRALDEAVHIHSCSIVDLTSKPDRIQARKLYESLGFTIRDTGAFRYYAPKK</sequence>
<feature type="domain" description="N-acetyltransferase" evidence="1">
    <location>
        <begin position="48"/>
        <end position="204"/>
    </location>
</feature>
<accession>A0A9P6KF99</accession>
<dbReference type="GO" id="GO:0016747">
    <property type="term" value="F:acyltransferase activity, transferring groups other than amino-acyl groups"/>
    <property type="evidence" value="ECO:0007669"/>
    <property type="project" value="InterPro"/>
</dbReference>